<dbReference type="Pfam" id="PF00188">
    <property type="entry name" value="CAP"/>
    <property type="match status" value="3"/>
</dbReference>
<evidence type="ECO:0000313" key="3">
    <source>
        <dbReference type="Proteomes" id="UP000000305"/>
    </source>
</evidence>
<dbReference type="InterPro" id="IPR001283">
    <property type="entry name" value="CRISP-related"/>
</dbReference>
<dbReference type="GO" id="GO:0005615">
    <property type="term" value="C:extracellular space"/>
    <property type="evidence" value="ECO:0000318"/>
    <property type="project" value="GO_Central"/>
</dbReference>
<gene>
    <name evidence="2" type="ORF">DAPPUDRAFT_442793</name>
</gene>
<dbReference type="InterPro" id="IPR018244">
    <property type="entry name" value="Allrgn_V5/Tpx1_CS"/>
</dbReference>
<dbReference type="eggNOG" id="KOG3017">
    <property type="taxonomic scope" value="Eukaryota"/>
</dbReference>
<dbReference type="EMBL" id="GL732532">
    <property type="protein sequence ID" value="EFX85315.1"/>
    <property type="molecule type" value="Genomic_DNA"/>
</dbReference>
<dbReference type="PRINTS" id="PR00837">
    <property type="entry name" value="V5TPXLIKE"/>
</dbReference>
<dbReference type="Proteomes" id="UP000000305">
    <property type="component" value="Unassembled WGS sequence"/>
</dbReference>
<dbReference type="SMART" id="SM00198">
    <property type="entry name" value="SCP"/>
    <property type="match status" value="3"/>
</dbReference>
<dbReference type="InParanoid" id="E9G4J5"/>
<feature type="domain" description="SCP" evidence="1">
    <location>
        <begin position="168"/>
        <end position="310"/>
    </location>
</feature>
<dbReference type="FunFam" id="3.40.33.10:FF:000039">
    <property type="entry name" value="Predicted protein"/>
    <property type="match status" value="2"/>
</dbReference>
<sequence length="516" mass="58316">MEKFRQECLEAHNRCRKIHGVPPLVIDPQVNSEAHKWALHCAFAEEEEGDDGWKLNHGNAYAETLHLSRAFTSGTEIVDEFYQEEKQYRYDSKEYNPLTARFINMIWKESTKMGIGRAEAPSGNIYVVVNYSPGTKTQEKFKFNVFPPGSTPETTSTLSEVASNKLDNFIQECVDAHNHYRNLHGVQSLVLDAQVKSDAQRWAEYCARCDSIKVSNEEQTNGSYTNYSIQSYDVSPHSWSGRALVDEMYTEGENYRFDSTENCFQTGTGRFANLVWKASTKIGVGRAKAPSGNVYVVINYFPGEVGNTQFDAKEYKENVLPTVSQQKEAKLKEAQCATPNKTALVVEKKETVVVAKPVEKKETIKVDVNSKFDSFSRECLDAHNVYRKKHGSPPLVLSEWLMGVAQDWANNCASRGMMYHSNHPNDQENIYATSGRVSSGREAVDCFYKEIQYYRFGSMGFTMQTGHFTQVVWKSTTMMGVGKATGRNGWTYVIVSYSPRGNMQGHFSANVLPPRN</sequence>
<dbReference type="KEGG" id="dpx:DAPPUDRAFT_442793"/>
<evidence type="ECO:0000259" key="1">
    <source>
        <dbReference type="SMART" id="SM00198"/>
    </source>
</evidence>
<dbReference type="Gene3D" id="3.40.33.10">
    <property type="entry name" value="CAP"/>
    <property type="match status" value="3"/>
</dbReference>
<dbReference type="OrthoDB" id="337038at2759"/>
<feature type="domain" description="SCP" evidence="1">
    <location>
        <begin position="374"/>
        <end position="505"/>
    </location>
</feature>
<proteinExistence type="predicted"/>
<dbReference type="SUPFAM" id="SSF55797">
    <property type="entry name" value="PR-1-like"/>
    <property type="match status" value="3"/>
</dbReference>
<dbReference type="InterPro" id="IPR034113">
    <property type="entry name" value="SCP_GAPR1-like"/>
</dbReference>
<dbReference type="PANTHER" id="PTHR10334">
    <property type="entry name" value="CYSTEINE-RICH SECRETORY PROTEIN-RELATED"/>
    <property type="match status" value="1"/>
</dbReference>
<accession>E9G4J5</accession>
<keyword evidence="3" id="KW-1185">Reference proteome</keyword>
<protein>
    <recommendedName>
        <fullName evidence="1">SCP domain-containing protein</fullName>
    </recommendedName>
</protein>
<feature type="domain" description="SCP" evidence="1">
    <location>
        <begin position="3"/>
        <end position="139"/>
    </location>
</feature>
<dbReference type="PROSITE" id="PS01009">
    <property type="entry name" value="CRISP_1"/>
    <property type="match status" value="1"/>
</dbReference>
<name>E9G4J5_DAPPU</name>
<dbReference type="HOGENOM" id="CLU_038332_0_0_1"/>
<organism evidence="2 3">
    <name type="scientific">Daphnia pulex</name>
    <name type="common">Water flea</name>
    <dbReference type="NCBI Taxonomy" id="6669"/>
    <lineage>
        <taxon>Eukaryota</taxon>
        <taxon>Metazoa</taxon>
        <taxon>Ecdysozoa</taxon>
        <taxon>Arthropoda</taxon>
        <taxon>Crustacea</taxon>
        <taxon>Branchiopoda</taxon>
        <taxon>Diplostraca</taxon>
        <taxon>Cladocera</taxon>
        <taxon>Anomopoda</taxon>
        <taxon>Daphniidae</taxon>
        <taxon>Daphnia</taxon>
    </lineage>
</organism>
<reference evidence="2 3" key="1">
    <citation type="journal article" date="2011" name="Science">
        <title>The ecoresponsive genome of Daphnia pulex.</title>
        <authorList>
            <person name="Colbourne J.K."/>
            <person name="Pfrender M.E."/>
            <person name="Gilbert D."/>
            <person name="Thomas W.K."/>
            <person name="Tucker A."/>
            <person name="Oakley T.H."/>
            <person name="Tokishita S."/>
            <person name="Aerts A."/>
            <person name="Arnold G.J."/>
            <person name="Basu M.K."/>
            <person name="Bauer D.J."/>
            <person name="Caceres C.E."/>
            <person name="Carmel L."/>
            <person name="Casola C."/>
            <person name="Choi J.H."/>
            <person name="Detter J.C."/>
            <person name="Dong Q."/>
            <person name="Dusheyko S."/>
            <person name="Eads B.D."/>
            <person name="Frohlich T."/>
            <person name="Geiler-Samerotte K.A."/>
            <person name="Gerlach D."/>
            <person name="Hatcher P."/>
            <person name="Jogdeo S."/>
            <person name="Krijgsveld J."/>
            <person name="Kriventseva E.V."/>
            <person name="Kultz D."/>
            <person name="Laforsch C."/>
            <person name="Lindquist E."/>
            <person name="Lopez J."/>
            <person name="Manak J.R."/>
            <person name="Muller J."/>
            <person name="Pangilinan J."/>
            <person name="Patwardhan R.P."/>
            <person name="Pitluck S."/>
            <person name="Pritham E.J."/>
            <person name="Rechtsteiner A."/>
            <person name="Rho M."/>
            <person name="Rogozin I.B."/>
            <person name="Sakarya O."/>
            <person name="Salamov A."/>
            <person name="Schaack S."/>
            <person name="Shapiro H."/>
            <person name="Shiga Y."/>
            <person name="Skalitzky C."/>
            <person name="Smith Z."/>
            <person name="Souvorov A."/>
            <person name="Sung W."/>
            <person name="Tang Z."/>
            <person name="Tsuchiya D."/>
            <person name="Tu H."/>
            <person name="Vos H."/>
            <person name="Wang M."/>
            <person name="Wolf Y.I."/>
            <person name="Yamagata H."/>
            <person name="Yamada T."/>
            <person name="Ye Y."/>
            <person name="Shaw J.R."/>
            <person name="Andrews J."/>
            <person name="Crease T.J."/>
            <person name="Tang H."/>
            <person name="Lucas S.M."/>
            <person name="Robertson H.M."/>
            <person name="Bork P."/>
            <person name="Koonin E.V."/>
            <person name="Zdobnov E.M."/>
            <person name="Grigoriev I.V."/>
            <person name="Lynch M."/>
            <person name="Boore J.L."/>
        </authorList>
    </citation>
    <scope>NUCLEOTIDE SEQUENCE [LARGE SCALE GENOMIC DNA]</scope>
</reference>
<dbReference type="AlphaFoldDB" id="E9G4J5"/>
<dbReference type="FunFam" id="3.40.33.10:FF:000002">
    <property type="entry name" value="Golgi-associated plant pathogenesis-related protein 1"/>
    <property type="match status" value="1"/>
</dbReference>
<dbReference type="InterPro" id="IPR014044">
    <property type="entry name" value="CAP_dom"/>
</dbReference>
<evidence type="ECO:0000313" key="2">
    <source>
        <dbReference type="EMBL" id="EFX85315.1"/>
    </source>
</evidence>
<dbReference type="CDD" id="cd05382">
    <property type="entry name" value="CAP_GAPR1-like"/>
    <property type="match status" value="3"/>
</dbReference>
<dbReference type="InterPro" id="IPR035940">
    <property type="entry name" value="CAP_sf"/>
</dbReference>